<dbReference type="HOGENOM" id="CLU_075105_0_0_1"/>
<protein>
    <submittedName>
        <fullName evidence="1">Uncharacterized protein</fullName>
    </submittedName>
</protein>
<dbReference type="VEuPathDB" id="FungiDB:ACLA_013250"/>
<gene>
    <name evidence="1" type="ORF">ACLA_013250</name>
</gene>
<dbReference type="AlphaFoldDB" id="A1CAX2"/>
<dbReference type="eggNOG" id="ENOG502RPBU">
    <property type="taxonomic scope" value="Eukaryota"/>
</dbReference>
<dbReference type="Proteomes" id="UP000006701">
    <property type="component" value="Unassembled WGS sequence"/>
</dbReference>
<evidence type="ECO:0000313" key="1">
    <source>
        <dbReference type="EMBL" id="EAW12890.1"/>
    </source>
</evidence>
<dbReference type="GeneID" id="4706374"/>
<proteinExistence type="predicted"/>
<dbReference type="OMA" id="AIYHHHG"/>
<evidence type="ECO:0000313" key="2">
    <source>
        <dbReference type="Proteomes" id="UP000006701"/>
    </source>
</evidence>
<sequence length="307" mass="33105">MEDPNAWAIYSSDKQRTRRGWQSIAASLGRQLSTTPQHLSRVLYVPRHDNTTSHLPLYDVSAQYTEAVGDTPIGSSKYTVSLGMMNRPKGDGTDSIPVAYIVNFSSGGGQAVTGTVEYRGSPDGTGGAEVEFTMRTTDDEACSIKSKGENVQSEPVAVGLSYPIPPSQTKVGTIKHPYFHFTLPSEAQAAQFAWQIHPVEQGPLRYTLVRMPVASAEGENPEPQAEIQAIYHHIGLGVSLSQSHSEGILLLPPSTDPKTEAMIVASALGMLWRMRGLDGGKGNKGETAPVIKKSRFGSVKKLLKGKN</sequence>
<dbReference type="EMBL" id="DS027049">
    <property type="protein sequence ID" value="EAW12890.1"/>
    <property type="molecule type" value="Genomic_DNA"/>
</dbReference>
<name>A1CAX2_ASPCL</name>
<keyword evidence="2" id="KW-1185">Reference proteome</keyword>
<dbReference type="OrthoDB" id="5212373at2759"/>
<dbReference type="KEGG" id="act:ACLA_013250"/>
<reference evidence="1 2" key="1">
    <citation type="journal article" date="2008" name="PLoS Genet.">
        <title>Genomic islands in the pathogenic filamentous fungus Aspergillus fumigatus.</title>
        <authorList>
            <person name="Fedorova N.D."/>
            <person name="Khaldi N."/>
            <person name="Joardar V.S."/>
            <person name="Maiti R."/>
            <person name="Amedeo P."/>
            <person name="Anderson M.J."/>
            <person name="Crabtree J."/>
            <person name="Silva J.C."/>
            <person name="Badger J.H."/>
            <person name="Albarraq A."/>
            <person name="Angiuoli S."/>
            <person name="Bussey H."/>
            <person name="Bowyer P."/>
            <person name="Cotty P.J."/>
            <person name="Dyer P.S."/>
            <person name="Egan A."/>
            <person name="Galens K."/>
            <person name="Fraser-Liggett C.M."/>
            <person name="Haas B.J."/>
            <person name="Inman J.M."/>
            <person name="Kent R."/>
            <person name="Lemieux S."/>
            <person name="Malavazi I."/>
            <person name="Orvis J."/>
            <person name="Roemer T."/>
            <person name="Ronning C.M."/>
            <person name="Sundaram J.P."/>
            <person name="Sutton G."/>
            <person name="Turner G."/>
            <person name="Venter J.C."/>
            <person name="White O.R."/>
            <person name="Whitty B.R."/>
            <person name="Youngman P."/>
            <person name="Wolfe K.H."/>
            <person name="Goldman G.H."/>
            <person name="Wortman J.R."/>
            <person name="Jiang B."/>
            <person name="Denning D.W."/>
            <person name="Nierman W.C."/>
        </authorList>
    </citation>
    <scope>NUCLEOTIDE SEQUENCE [LARGE SCALE GENOMIC DNA]</scope>
    <source>
        <strain evidence="2">ATCC 1007 / CBS 513.65 / DSM 816 / NCTC 3887 / NRRL 1</strain>
    </source>
</reference>
<organism evidence="1 2">
    <name type="scientific">Aspergillus clavatus (strain ATCC 1007 / CBS 513.65 / DSM 816 / NCTC 3887 / NRRL 1 / QM 1276 / 107)</name>
    <dbReference type="NCBI Taxonomy" id="344612"/>
    <lineage>
        <taxon>Eukaryota</taxon>
        <taxon>Fungi</taxon>
        <taxon>Dikarya</taxon>
        <taxon>Ascomycota</taxon>
        <taxon>Pezizomycotina</taxon>
        <taxon>Eurotiomycetes</taxon>
        <taxon>Eurotiomycetidae</taxon>
        <taxon>Eurotiales</taxon>
        <taxon>Aspergillaceae</taxon>
        <taxon>Aspergillus</taxon>
        <taxon>Aspergillus subgen. Fumigati</taxon>
    </lineage>
</organism>
<accession>A1CAX2</accession>
<dbReference type="RefSeq" id="XP_001274316.1">
    <property type="nucleotide sequence ID" value="XM_001274315.1"/>
</dbReference>